<dbReference type="AlphaFoldDB" id="A0A858RN68"/>
<proteinExistence type="predicted"/>
<evidence type="ECO:0000313" key="2">
    <source>
        <dbReference type="Proteomes" id="UP000501812"/>
    </source>
</evidence>
<dbReference type="KEGG" id="luo:HHL09_21040"/>
<sequence length="138" mass="15675">MSFLPELQSRTASRLLATQIGELIDFCRTRRNTLELLALEHPVSAAGDQCSEMARLIQSQRQLLSGEVASHLQNDFVSDICEAVHCKLIQDYSLARSFASKLKFQEDAKKFDEVIDQLMTRFPRLWDRMDLGVLESAA</sequence>
<dbReference type="Proteomes" id="UP000501812">
    <property type="component" value="Chromosome"/>
</dbReference>
<organism evidence="1 2">
    <name type="scientific">Luteolibacter luteus</name>
    <dbReference type="NCBI Taxonomy" id="2728835"/>
    <lineage>
        <taxon>Bacteria</taxon>
        <taxon>Pseudomonadati</taxon>
        <taxon>Verrucomicrobiota</taxon>
        <taxon>Verrucomicrobiia</taxon>
        <taxon>Verrucomicrobiales</taxon>
        <taxon>Verrucomicrobiaceae</taxon>
        <taxon>Luteolibacter</taxon>
    </lineage>
</organism>
<protein>
    <submittedName>
        <fullName evidence="1">Uncharacterized protein</fullName>
    </submittedName>
</protein>
<name>A0A858RN68_9BACT</name>
<evidence type="ECO:0000313" key="1">
    <source>
        <dbReference type="EMBL" id="QJE98165.1"/>
    </source>
</evidence>
<accession>A0A858RN68</accession>
<dbReference type="EMBL" id="CP051774">
    <property type="protein sequence ID" value="QJE98165.1"/>
    <property type="molecule type" value="Genomic_DNA"/>
</dbReference>
<keyword evidence="2" id="KW-1185">Reference proteome</keyword>
<gene>
    <name evidence="1" type="ORF">HHL09_21040</name>
</gene>
<reference evidence="1 2" key="1">
    <citation type="submission" date="2020-04" db="EMBL/GenBank/DDBJ databases">
        <title>Luteolibacter sp. G-1-1-1 isolated from soil.</title>
        <authorList>
            <person name="Dahal R.H."/>
        </authorList>
    </citation>
    <scope>NUCLEOTIDE SEQUENCE [LARGE SCALE GENOMIC DNA]</scope>
    <source>
        <strain evidence="1 2">G-1-1-1</strain>
    </source>
</reference>